<dbReference type="GO" id="GO:0004803">
    <property type="term" value="F:transposase activity"/>
    <property type="evidence" value="ECO:0007669"/>
    <property type="project" value="InterPro"/>
</dbReference>
<dbReference type="Pfam" id="PF01527">
    <property type="entry name" value="HTH_Tnp_1"/>
    <property type="match status" value="1"/>
</dbReference>
<dbReference type="EMBL" id="UINC01176640">
    <property type="protein sequence ID" value="SVD83859.1"/>
    <property type="molecule type" value="Genomic_DNA"/>
</dbReference>
<reference evidence="1" key="1">
    <citation type="submission" date="2018-05" db="EMBL/GenBank/DDBJ databases">
        <authorList>
            <person name="Lanie J.A."/>
            <person name="Ng W.-L."/>
            <person name="Kazmierczak K.M."/>
            <person name="Andrzejewski T.M."/>
            <person name="Davidsen T.M."/>
            <person name="Wayne K.J."/>
            <person name="Tettelin H."/>
            <person name="Glass J.I."/>
            <person name="Rusch D."/>
            <person name="Podicherti R."/>
            <person name="Tsui H.-C.T."/>
            <person name="Winkler M.E."/>
        </authorList>
    </citation>
    <scope>NUCLEOTIDE SEQUENCE</scope>
</reference>
<accession>A0A382YLJ4</accession>
<dbReference type="GO" id="GO:0003677">
    <property type="term" value="F:DNA binding"/>
    <property type="evidence" value="ECO:0007669"/>
    <property type="project" value="InterPro"/>
</dbReference>
<proteinExistence type="predicted"/>
<dbReference type="AlphaFoldDB" id="A0A382YLJ4"/>
<protein>
    <recommendedName>
        <fullName evidence="2">Transposase Synechocystis PCC 6803 domain-containing protein</fullName>
    </recommendedName>
</protein>
<feature type="non-terminal residue" evidence="1">
    <location>
        <position position="74"/>
    </location>
</feature>
<dbReference type="SUPFAM" id="SSF46689">
    <property type="entry name" value="Homeodomain-like"/>
    <property type="match status" value="1"/>
</dbReference>
<dbReference type="GO" id="GO:0006313">
    <property type="term" value="P:DNA transposition"/>
    <property type="evidence" value="ECO:0007669"/>
    <property type="project" value="InterPro"/>
</dbReference>
<dbReference type="InterPro" id="IPR002514">
    <property type="entry name" value="Transposase_8"/>
</dbReference>
<evidence type="ECO:0000313" key="1">
    <source>
        <dbReference type="EMBL" id="SVD83859.1"/>
    </source>
</evidence>
<dbReference type="InterPro" id="IPR009057">
    <property type="entry name" value="Homeodomain-like_sf"/>
</dbReference>
<dbReference type="Gene3D" id="1.10.10.60">
    <property type="entry name" value="Homeodomain-like"/>
    <property type="match status" value="1"/>
</dbReference>
<name>A0A382YLJ4_9ZZZZ</name>
<evidence type="ECO:0008006" key="2">
    <source>
        <dbReference type="Google" id="ProtNLM"/>
    </source>
</evidence>
<organism evidence="1">
    <name type="scientific">marine metagenome</name>
    <dbReference type="NCBI Taxonomy" id="408172"/>
    <lineage>
        <taxon>unclassified sequences</taxon>
        <taxon>metagenomes</taxon>
        <taxon>ecological metagenomes</taxon>
    </lineage>
</organism>
<sequence>MIYNTGWGNLKPQKLKYTPALAAQAAKLLQSGESLTATARSLRISRASLRNWRQRDPALNRAFDTFEANKVKHE</sequence>
<gene>
    <name evidence="1" type="ORF">METZ01_LOCUS436713</name>
</gene>